<feature type="chain" id="PRO_5043562170" evidence="1">
    <location>
        <begin position="28"/>
        <end position="93"/>
    </location>
</feature>
<evidence type="ECO:0000313" key="3">
    <source>
        <dbReference type="Proteomes" id="UP001181693"/>
    </source>
</evidence>
<reference evidence="2" key="1">
    <citation type="thesis" date="2020" institute="ProQuest LLC" country="789 East Eisenhower Parkway, Ann Arbor, MI, USA">
        <title>Comparative Genomics and Chromosome Evolution.</title>
        <authorList>
            <person name="Mudd A.B."/>
        </authorList>
    </citation>
    <scope>NUCLEOTIDE SEQUENCE</scope>
    <source>
        <strain evidence="2">1538</strain>
        <tissue evidence="2">Blood</tissue>
    </source>
</reference>
<evidence type="ECO:0000313" key="2">
    <source>
        <dbReference type="EMBL" id="DBA19838.1"/>
    </source>
</evidence>
<proteinExistence type="predicted"/>
<feature type="signal peptide" evidence="1">
    <location>
        <begin position="1"/>
        <end position="27"/>
    </location>
</feature>
<protein>
    <submittedName>
        <fullName evidence="2">Uncharacterized protein</fullName>
    </submittedName>
</protein>
<name>A0AAV3AD50_PYXAD</name>
<dbReference type="Proteomes" id="UP001181693">
    <property type="component" value="Unassembled WGS sequence"/>
</dbReference>
<keyword evidence="3" id="KW-1185">Reference proteome</keyword>
<accession>A0AAV3AD50</accession>
<comment type="caution">
    <text evidence="2">The sequence shown here is derived from an EMBL/GenBank/DDBJ whole genome shotgun (WGS) entry which is preliminary data.</text>
</comment>
<evidence type="ECO:0000256" key="1">
    <source>
        <dbReference type="SAM" id="SignalP"/>
    </source>
</evidence>
<dbReference type="AlphaFoldDB" id="A0AAV3AD50"/>
<sequence>MKATILHQTWNFIKVLWAVLEVKQLQAQSYHTRIRVIIYFKSNEIKELVTQLKYTSLFLCYYCELSLGYIISETELRFPYHIWTVQFISFCFI</sequence>
<keyword evidence="1" id="KW-0732">Signal</keyword>
<dbReference type="EMBL" id="DYDO01000008">
    <property type="protein sequence ID" value="DBA19838.1"/>
    <property type="molecule type" value="Genomic_DNA"/>
</dbReference>
<organism evidence="2 3">
    <name type="scientific">Pyxicephalus adspersus</name>
    <name type="common">African bullfrog</name>
    <dbReference type="NCBI Taxonomy" id="30357"/>
    <lineage>
        <taxon>Eukaryota</taxon>
        <taxon>Metazoa</taxon>
        <taxon>Chordata</taxon>
        <taxon>Craniata</taxon>
        <taxon>Vertebrata</taxon>
        <taxon>Euteleostomi</taxon>
        <taxon>Amphibia</taxon>
        <taxon>Batrachia</taxon>
        <taxon>Anura</taxon>
        <taxon>Neobatrachia</taxon>
        <taxon>Ranoidea</taxon>
        <taxon>Pyxicephalidae</taxon>
        <taxon>Pyxicephalinae</taxon>
        <taxon>Pyxicephalus</taxon>
    </lineage>
</organism>
<gene>
    <name evidence="2" type="ORF">GDO54_015608</name>
</gene>